<evidence type="ECO:0000256" key="2">
    <source>
        <dbReference type="ARBA" id="ARBA00023015"/>
    </source>
</evidence>
<proteinExistence type="inferred from homology"/>
<protein>
    <submittedName>
        <fullName evidence="6">LysR family transcriptional regulator</fullName>
    </submittedName>
</protein>
<dbReference type="InterPro" id="IPR036390">
    <property type="entry name" value="WH_DNA-bd_sf"/>
</dbReference>
<dbReference type="CDD" id="cd08417">
    <property type="entry name" value="PBP2_Nitroaromatics_like"/>
    <property type="match status" value="1"/>
</dbReference>
<dbReference type="InterPro" id="IPR036388">
    <property type="entry name" value="WH-like_DNA-bd_sf"/>
</dbReference>
<dbReference type="InterPro" id="IPR000847">
    <property type="entry name" value="LysR_HTH_N"/>
</dbReference>
<dbReference type="Pfam" id="PF00126">
    <property type="entry name" value="HTH_1"/>
    <property type="match status" value="1"/>
</dbReference>
<keyword evidence="2" id="KW-0805">Transcription regulation</keyword>
<dbReference type="SUPFAM" id="SSF46785">
    <property type="entry name" value="Winged helix' DNA-binding domain"/>
    <property type="match status" value="1"/>
</dbReference>
<sequence>MDFHGIDLNLLAAFNALMTERNVTRAAVQVGVSQPAMSAALSRLRTLVGDPLFLRSAEGLLPTPRARELAQPIELALRQIENALVTKPGFIPAEAVLTLNLGLADYPAFVLLPKLLQALQDQAPGLVVNVHAFNGRDHAVDLLDAGVIDAAIGVLPSHQDGRILTRPVLRDTFVTLLAHDHPAARRGMDLATYLALSHVLVSPEGDRHGLVDQALAQSGQQRTVALTLPHMFAVPAIIASSRMTATVLKRVALSSPIGAKLALFPPPVALPEIVFHLIWHRRGNENPAQHWFRALIESVGAGL</sequence>
<comment type="similarity">
    <text evidence="1">Belongs to the LysR transcriptional regulatory family.</text>
</comment>
<evidence type="ECO:0000313" key="7">
    <source>
        <dbReference type="Proteomes" id="UP000190965"/>
    </source>
</evidence>
<dbReference type="AlphaFoldDB" id="A0A1T2Y201"/>
<dbReference type="Pfam" id="PF03466">
    <property type="entry name" value="LysR_substrate"/>
    <property type="match status" value="1"/>
</dbReference>
<organism evidence="6 7">
    <name type="scientific">Pseudomonas fluorescens</name>
    <dbReference type="NCBI Taxonomy" id="294"/>
    <lineage>
        <taxon>Bacteria</taxon>
        <taxon>Pseudomonadati</taxon>
        <taxon>Pseudomonadota</taxon>
        <taxon>Gammaproteobacteria</taxon>
        <taxon>Pseudomonadales</taxon>
        <taxon>Pseudomonadaceae</taxon>
        <taxon>Pseudomonas</taxon>
    </lineage>
</organism>
<dbReference type="GO" id="GO:0003700">
    <property type="term" value="F:DNA-binding transcription factor activity"/>
    <property type="evidence" value="ECO:0007669"/>
    <property type="project" value="InterPro"/>
</dbReference>
<dbReference type="Gene3D" id="3.40.190.10">
    <property type="entry name" value="Periplasmic binding protein-like II"/>
    <property type="match status" value="2"/>
</dbReference>
<name>A0A1T2Y201_PSEFL</name>
<evidence type="ECO:0000256" key="4">
    <source>
        <dbReference type="ARBA" id="ARBA00023163"/>
    </source>
</evidence>
<keyword evidence="4" id="KW-0804">Transcription</keyword>
<keyword evidence="3" id="KW-0238">DNA-binding</keyword>
<dbReference type="PROSITE" id="PS50931">
    <property type="entry name" value="HTH_LYSR"/>
    <property type="match status" value="1"/>
</dbReference>
<dbReference type="PANTHER" id="PTHR30118:SF15">
    <property type="entry name" value="TRANSCRIPTIONAL REGULATORY PROTEIN"/>
    <property type="match status" value="1"/>
</dbReference>
<dbReference type="InterPro" id="IPR037402">
    <property type="entry name" value="YidZ_PBP2"/>
</dbReference>
<evidence type="ECO:0000256" key="1">
    <source>
        <dbReference type="ARBA" id="ARBA00009437"/>
    </source>
</evidence>
<reference evidence="6 7" key="1">
    <citation type="submission" date="2016-12" db="EMBL/GenBank/DDBJ databases">
        <title>Draft genome sequences of seven strains of Pseudomonas fluorescens that produce 4-formylaminooxyvinylglycine.</title>
        <authorList>
            <person name="Okrent R.A."/>
            <person name="Manning V.A."/>
            <person name="Trippe K.M."/>
        </authorList>
    </citation>
    <scope>NUCLEOTIDE SEQUENCE [LARGE SCALE GENOMIC DNA]</scope>
    <source>
        <strain evidence="6 7">P5A</strain>
    </source>
</reference>
<comment type="caution">
    <text evidence="6">The sequence shown here is derived from an EMBL/GenBank/DDBJ whole genome shotgun (WGS) entry which is preliminary data.</text>
</comment>
<dbReference type="SUPFAM" id="SSF53850">
    <property type="entry name" value="Periplasmic binding protein-like II"/>
    <property type="match status" value="1"/>
</dbReference>
<evidence type="ECO:0000256" key="3">
    <source>
        <dbReference type="ARBA" id="ARBA00023125"/>
    </source>
</evidence>
<dbReference type="OrthoDB" id="8557381at2"/>
<feature type="domain" description="HTH lysR-type" evidence="5">
    <location>
        <begin position="6"/>
        <end position="63"/>
    </location>
</feature>
<evidence type="ECO:0000313" key="6">
    <source>
        <dbReference type="EMBL" id="OPA86076.1"/>
    </source>
</evidence>
<gene>
    <name evidence="6" type="ORF">BFW87_25290</name>
</gene>
<dbReference type="Gene3D" id="1.10.10.10">
    <property type="entry name" value="Winged helix-like DNA-binding domain superfamily/Winged helix DNA-binding domain"/>
    <property type="match status" value="1"/>
</dbReference>
<dbReference type="InterPro" id="IPR005119">
    <property type="entry name" value="LysR_subst-bd"/>
</dbReference>
<accession>A0A1T2Y201</accession>
<dbReference type="Proteomes" id="UP000190965">
    <property type="component" value="Unassembled WGS sequence"/>
</dbReference>
<dbReference type="PANTHER" id="PTHR30118">
    <property type="entry name" value="HTH-TYPE TRANSCRIPTIONAL REGULATOR LEUO-RELATED"/>
    <property type="match status" value="1"/>
</dbReference>
<dbReference type="PRINTS" id="PR00039">
    <property type="entry name" value="HTHLYSR"/>
</dbReference>
<dbReference type="InterPro" id="IPR050389">
    <property type="entry name" value="LysR-type_TF"/>
</dbReference>
<dbReference type="EMBL" id="MSDF01000052">
    <property type="protein sequence ID" value="OPA86076.1"/>
    <property type="molecule type" value="Genomic_DNA"/>
</dbReference>
<dbReference type="GO" id="GO:0003677">
    <property type="term" value="F:DNA binding"/>
    <property type="evidence" value="ECO:0007669"/>
    <property type="project" value="UniProtKB-KW"/>
</dbReference>
<evidence type="ECO:0000259" key="5">
    <source>
        <dbReference type="PROSITE" id="PS50931"/>
    </source>
</evidence>
<dbReference type="RefSeq" id="WP_078742443.1">
    <property type="nucleotide sequence ID" value="NZ_MSDF01000052.1"/>
</dbReference>